<dbReference type="WBParaSite" id="SVE_1724700.1">
    <property type="protein sequence ID" value="SVE_1724700.1"/>
    <property type="gene ID" value="SVE_1724700"/>
</dbReference>
<dbReference type="GO" id="GO:0006457">
    <property type="term" value="P:protein folding"/>
    <property type="evidence" value="ECO:0007669"/>
    <property type="project" value="TreeGrafter"/>
</dbReference>
<reference evidence="4" key="1">
    <citation type="submission" date="2014-07" db="EMBL/GenBank/DDBJ databases">
        <authorList>
            <person name="Martin A.A"/>
            <person name="De Silva N."/>
        </authorList>
    </citation>
    <scope>NUCLEOTIDE SEQUENCE</scope>
</reference>
<dbReference type="GO" id="GO:0051131">
    <property type="term" value="P:chaperone-mediated protein complex assembly"/>
    <property type="evidence" value="ECO:0007669"/>
    <property type="project" value="TreeGrafter"/>
</dbReference>
<dbReference type="InterPro" id="IPR007052">
    <property type="entry name" value="CS_dom"/>
</dbReference>
<dbReference type="CDD" id="cd06465">
    <property type="entry name" value="p23_hB-ind1_like"/>
    <property type="match status" value="1"/>
</dbReference>
<dbReference type="GO" id="GO:0051879">
    <property type="term" value="F:Hsp90 protein binding"/>
    <property type="evidence" value="ECO:0007669"/>
    <property type="project" value="InterPro"/>
</dbReference>
<accession>A0A0K0FXS1</accession>
<dbReference type="GO" id="GO:0051087">
    <property type="term" value="F:protein-folding chaperone binding"/>
    <property type="evidence" value="ECO:0007669"/>
    <property type="project" value="TreeGrafter"/>
</dbReference>
<dbReference type="SUPFAM" id="SSF49764">
    <property type="entry name" value="HSP20-like chaperones"/>
    <property type="match status" value="1"/>
</dbReference>
<evidence type="ECO:0000313" key="4">
    <source>
        <dbReference type="Proteomes" id="UP000035680"/>
    </source>
</evidence>
<feature type="region of interest" description="Disordered" evidence="2">
    <location>
        <begin position="157"/>
        <end position="205"/>
    </location>
</feature>
<proteinExistence type="inferred from homology"/>
<dbReference type="PANTHER" id="PTHR22932">
    <property type="entry name" value="TELOMERASE-BINDING PROTEIN P23 HSP90 CO-CHAPERONE"/>
    <property type="match status" value="1"/>
</dbReference>
<dbReference type="GO" id="GO:0005829">
    <property type="term" value="C:cytosol"/>
    <property type="evidence" value="ECO:0007669"/>
    <property type="project" value="TreeGrafter"/>
</dbReference>
<feature type="compositionally biased region" description="Acidic residues" evidence="2">
    <location>
        <begin position="167"/>
        <end position="186"/>
    </location>
</feature>
<dbReference type="GO" id="GO:0005634">
    <property type="term" value="C:nucleus"/>
    <property type="evidence" value="ECO:0007669"/>
    <property type="project" value="TreeGrafter"/>
</dbReference>
<sequence>MKSKNTCIRREMGHYFCLPRITMALHPQVLWAQRQNLIYITISVEDMEVQDLRIEGNKVHVKGTKGKSGPLYETDLEVYGDLNGEMYKRVSTARALELIIPKVKEEWWPRLMKQSGRNPWLKIDFNKWKDEDESDNEDPFGDMGGFGDMFDASRMKDMMSSYNGGEGDMDDDTDLPDLEDVDENDDESKKENKNGQEKEPDEVLN</sequence>
<evidence type="ECO:0000313" key="5">
    <source>
        <dbReference type="WBParaSite" id="SVE_1724700.1"/>
    </source>
</evidence>
<dbReference type="AlphaFoldDB" id="A0A0K0FXS1"/>
<dbReference type="FunFam" id="2.60.40.790:FF:000013">
    <property type="entry name" value="Very-long-chain (3R)-3-hydroxyacyl-CoA dehydratase"/>
    <property type="match status" value="1"/>
</dbReference>
<dbReference type="Gene3D" id="2.60.40.790">
    <property type="match status" value="1"/>
</dbReference>
<protein>
    <submittedName>
        <fullName evidence="5">CS domain-containing protein</fullName>
    </submittedName>
</protein>
<evidence type="ECO:0000256" key="1">
    <source>
        <dbReference type="ARBA" id="ARBA00025733"/>
    </source>
</evidence>
<dbReference type="PROSITE" id="PS51203">
    <property type="entry name" value="CS"/>
    <property type="match status" value="1"/>
</dbReference>
<feature type="compositionally biased region" description="Basic and acidic residues" evidence="2">
    <location>
        <begin position="187"/>
        <end position="198"/>
    </location>
</feature>
<organism evidence="4 5">
    <name type="scientific">Strongyloides venezuelensis</name>
    <name type="common">Threadworm</name>
    <dbReference type="NCBI Taxonomy" id="75913"/>
    <lineage>
        <taxon>Eukaryota</taxon>
        <taxon>Metazoa</taxon>
        <taxon>Ecdysozoa</taxon>
        <taxon>Nematoda</taxon>
        <taxon>Chromadorea</taxon>
        <taxon>Rhabditida</taxon>
        <taxon>Tylenchina</taxon>
        <taxon>Panagrolaimomorpha</taxon>
        <taxon>Strongyloidoidea</taxon>
        <taxon>Strongyloididae</taxon>
        <taxon>Strongyloides</taxon>
    </lineage>
</organism>
<evidence type="ECO:0000259" key="3">
    <source>
        <dbReference type="PROSITE" id="PS51203"/>
    </source>
</evidence>
<dbReference type="STRING" id="75913.A0A0K0FXS1"/>
<comment type="similarity">
    <text evidence="1">Belongs to the p23/wos2 family.</text>
</comment>
<evidence type="ECO:0000256" key="2">
    <source>
        <dbReference type="SAM" id="MobiDB-lite"/>
    </source>
</evidence>
<feature type="domain" description="CS" evidence="3">
    <location>
        <begin position="24"/>
        <end position="112"/>
    </location>
</feature>
<name>A0A0K0FXS1_STRVS</name>
<dbReference type="PANTHER" id="PTHR22932:SF1">
    <property type="entry name" value="CO-CHAPERONE PROTEIN DAF-41"/>
    <property type="match status" value="1"/>
</dbReference>
<dbReference type="Proteomes" id="UP000035680">
    <property type="component" value="Unassembled WGS sequence"/>
</dbReference>
<dbReference type="InterPro" id="IPR045250">
    <property type="entry name" value="p23-like"/>
</dbReference>
<reference evidence="5" key="2">
    <citation type="submission" date="2015-08" db="UniProtKB">
        <authorList>
            <consortium name="WormBaseParasite"/>
        </authorList>
    </citation>
    <scope>IDENTIFICATION</scope>
</reference>
<dbReference type="InterPro" id="IPR008978">
    <property type="entry name" value="HSP20-like_chaperone"/>
</dbReference>
<keyword evidence="4" id="KW-1185">Reference proteome</keyword>